<dbReference type="InterPro" id="IPR009724">
    <property type="entry name" value="TMEM70"/>
</dbReference>
<reference evidence="3" key="1">
    <citation type="submission" date="2023-08" db="EMBL/GenBank/DDBJ databases">
        <authorList>
            <person name="Audoor S."/>
            <person name="Bilcke G."/>
        </authorList>
    </citation>
    <scope>NUCLEOTIDE SEQUENCE</scope>
</reference>
<dbReference type="AlphaFoldDB" id="A0AAD2G0S5"/>
<dbReference type="Proteomes" id="UP001295423">
    <property type="component" value="Unassembled WGS sequence"/>
</dbReference>
<evidence type="ECO:0000256" key="1">
    <source>
        <dbReference type="SAM" id="MobiDB-lite"/>
    </source>
</evidence>
<dbReference type="PANTHER" id="PTHR13281">
    <property type="entry name" value="TRANSMEMBRANE PROTEIN 70, MITOCHONDRIAL"/>
    <property type="match status" value="1"/>
</dbReference>
<dbReference type="PANTHER" id="PTHR13281:SF0">
    <property type="entry name" value="TRANSMEMBRANE PROTEIN 70, MITOCHONDRIAL"/>
    <property type="match status" value="1"/>
</dbReference>
<feature type="region of interest" description="Disordered" evidence="1">
    <location>
        <begin position="217"/>
        <end position="237"/>
    </location>
</feature>
<dbReference type="GO" id="GO:0033615">
    <property type="term" value="P:mitochondrial proton-transporting ATP synthase complex assembly"/>
    <property type="evidence" value="ECO:0007669"/>
    <property type="project" value="TreeGrafter"/>
</dbReference>
<sequence>MLRTRTTAVRVARTGILHNLSKAPKAPSIFHLSSWEDQQSCCFSSNTPAQEDEKSTFNYEAPMGGLITRLKIVSISSCVLSLVGLPLLIFLKSGDLPTAKQAGVGGIALFGATGSTLSLHFVFGPYALSMEEVPAPEGTDDAKNTAFLKATTRSVFGWKNEYVFDSLSAVEPYSGTRPFANFMINGQTLLYAHPELLDEAMRRRLIYPDGLPEEIEAANMERNEGLPKRKEDDDDFF</sequence>
<keyword evidence="4" id="KW-1185">Reference proteome</keyword>
<feature type="transmembrane region" description="Helical" evidence="2">
    <location>
        <begin position="103"/>
        <end position="123"/>
    </location>
</feature>
<protein>
    <submittedName>
        <fullName evidence="3">Uncharacterized protein</fullName>
    </submittedName>
</protein>
<proteinExistence type="predicted"/>
<evidence type="ECO:0000256" key="2">
    <source>
        <dbReference type="SAM" id="Phobius"/>
    </source>
</evidence>
<evidence type="ECO:0000313" key="4">
    <source>
        <dbReference type="Proteomes" id="UP001295423"/>
    </source>
</evidence>
<accession>A0AAD2G0S5</accession>
<dbReference type="EMBL" id="CAKOGP040001992">
    <property type="protein sequence ID" value="CAJ1959327.1"/>
    <property type="molecule type" value="Genomic_DNA"/>
</dbReference>
<feature type="transmembrane region" description="Helical" evidence="2">
    <location>
        <begin position="72"/>
        <end position="91"/>
    </location>
</feature>
<keyword evidence="2" id="KW-0472">Membrane</keyword>
<feature type="compositionally biased region" description="Basic and acidic residues" evidence="1">
    <location>
        <begin position="219"/>
        <end position="231"/>
    </location>
</feature>
<name>A0AAD2G0S5_9STRA</name>
<keyword evidence="2" id="KW-1133">Transmembrane helix</keyword>
<organism evidence="3 4">
    <name type="scientific">Cylindrotheca closterium</name>
    <dbReference type="NCBI Taxonomy" id="2856"/>
    <lineage>
        <taxon>Eukaryota</taxon>
        <taxon>Sar</taxon>
        <taxon>Stramenopiles</taxon>
        <taxon>Ochrophyta</taxon>
        <taxon>Bacillariophyta</taxon>
        <taxon>Bacillariophyceae</taxon>
        <taxon>Bacillariophycidae</taxon>
        <taxon>Bacillariales</taxon>
        <taxon>Bacillariaceae</taxon>
        <taxon>Cylindrotheca</taxon>
    </lineage>
</organism>
<evidence type="ECO:0000313" key="3">
    <source>
        <dbReference type="EMBL" id="CAJ1959327.1"/>
    </source>
</evidence>
<gene>
    <name evidence="3" type="ORF">CYCCA115_LOCUS17749</name>
</gene>
<comment type="caution">
    <text evidence="3">The sequence shown here is derived from an EMBL/GenBank/DDBJ whole genome shotgun (WGS) entry which is preliminary data.</text>
</comment>
<dbReference type="GO" id="GO:0031966">
    <property type="term" value="C:mitochondrial membrane"/>
    <property type="evidence" value="ECO:0007669"/>
    <property type="project" value="TreeGrafter"/>
</dbReference>
<keyword evidence="2" id="KW-0812">Transmembrane</keyword>